<accession>W7T9T1</accession>
<dbReference type="OrthoDB" id="413361at2759"/>
<name>W7T9T1_9STRA</name>
<comment type="caution">
    <text evidence="2">The sequence shown here is derived from an EMBL/GenBank/DDBJ whole genome shotgun (WGS) entry which is preliminary data.</text>
</comment>
<protein>
    <submittedName>
        <fullName evidence="2">Uncharacterized protein</fullName>
    </submittedName>
</protein>
<reference evidence="2 3" key="1">
    <citation type="journal article" date="2014" name="Mol. Plant">
        <title>Chromosome Scale Genome Assembly and Transcriptome Profiling of Nannochloropsis gaditana in Nitrogen Depletion.</title>
        <authorList>
            <person name="Corteggiani Carpinelli E."/>
            <person name="Telatin A."/>
            <person name="Vitulo N."/>
            <person name="Forcato C."/>
            <person name="D'Angelo M."/>
            <person name="Schiavon R."/>
            <person name="Vezzi A."/>
            <person name="Giacometti G.M."/>
            <person name="Morosinotto T."/>
            <person name="Valle G."/>
        </authorList>
    </citation>
    <scope>NUCLEOTIDE SEQUENCE [LARGE SCALE GENOMIC DNA]</scope>
    <source>
        <strain evidence="2 3">B-31</strain>
    </source>
</reference>
<feature type="region of interest" description="Disordered" evidence="1">
    <location>
        <begin position="1"/>
        <end position="22"/>
    </location>
</feature>
<keyword evidence="3" id="KW-1185">Reference proteome</keyword>
<organism evidence="2 3">
    <name type="scientific">Nannochloropsis gaditana</name>
    <dbReference type="NCBI Taxonomy" id="72520"/>
    <lineage>
        <taxon>Eukaryota</taxon>
        <taxon>Sar</taxon>
        <taxon>Stramenopiles</taxon>
        <taxon>Ochrophyta</taxon>
        <taxon>Eustigmatophyceae</taxon>
        <taxon>Eustigmatales</taxon>
        <taxon>Monodopsidaceae</taxon>
        <taxon>Nannochloropsis</taxon>
    </lineage>
</organism>
<dbReference type="EMBL" id="AZIL01003255">
    <property type="protein sequence ID" value="EWM20268.1"/>
    <property type="molecule type" value="Genomic_DNA"/>
</dbReference>
<gene>
    <name evidence="2" type="ORF">Naga_100167g3</name>
</gene>
<feature type="compositionally biased region" description="Basic and acidic residues" evidence="1">
    <location>
        <begin position="9"/>
        <end position="18"/>
    </location>
</feature>
<sequence>MGRTRSKTKAREHYRLDDGSTTMGGSLAFAAASEIVNEDYHLTEDENEVRAERKKAKDAEYQAHMKNGTWELTPLPKGERCISSGWVETDKRDQNGVESKEVELVYIPTQHQLADILTKPLSNIRLAMIRNRMMGYKS</sequence>
<dbReference type="Proteomes" id="UP000019335">
    <property type="component" value="Unassembled WGS sequence"/>
</dbReference>
<evidence type="ECO:0000313" key="2">
    <source>
        <dbReference type="EMBL" id="EWM20268.1"/>
    </source>
</evidence>
<proteinExistence type="predicted"/>
<evidence type="ECO:0000256" key="1">
    <source>
        <dbReference type="SAM" id="MobiDB-lite"/>
    </source>
</evidence>
<evidence type="ECO:0000313" key="3">
    <source>
        <dbReference type="Proteomes" id="UP000019335"/>
    </source>
</evidence>
<dbReference type="AlphaFoldDB" id="W7T9T1"/>